<dbReference type="EMBL" id="HBGU01078991">
    <property type="protein sequence ID" value="CAD9545578.1"/>
    <property type="molecule type" value="Transcribed_RNA"/>
</dbReference>
<dbReference type="AlphaFoldDB" id="A0A7S2JEG2"/>
<name>A0A7S2JEG2_9EUKA</name>
<dbReference type="PANTHER" id="PTHR21580:SF28">
    <property type="entry name" value="BOREALIN N-TERMINAL DOMAIN-CONTAINING PROTEIN-RELATED"/>
    <property type="match status" value="1"/>
</dbReference>
<dbReference type="InterPro" id="IPR010736">
    <property type="entry name" value="SHIPPO-rpt"/>
</dbReference>
<protein>
    <submittedName>
        <fullName evidence="2">Uncharacterized protein</fullName>
    </submittedName>
</protein>
<dbReference type="InterPro" id="IPR051291">
    <property type="entry name" value="CIMAP"/>
</dbReference>
<proteinExistence type="predicted"/>
<evidence type="ECO:0000313" key="2">
    <source>
        <dbReference type="EMBL" id="CAD9545578.1"/>
    </source>
</evidence>
<accession>A0A7S2JEG2</accession>
<sequence>MAEVNLMKGWPPLGPKAYAVRLGDGYALTPNELLQLKKDAEAARRLEQEDPAFARASRRYRHLDAEEAHVEELRRKLEAKAQATEHVRERMRRERGMSRMQRDRVRERGQRTRQEVTLERERQRQKLVERIALAERRTLVRETIQKALVSQSRSEGHAERIMFTHPSKLSDAPGPGAYATPRHEAKGTSFAVHPSVEIRKTEDPRPGPGAYDPGVRPQVGGGPSISFGAHPVAGKRAVVEAPVQPGPGAYQVTSPTRKGGTISRHVVKSNVERDMERAAQQPGPGAYEPNALTRGKSSTMTGRTRGMGDVHIAASARRPGPGSYNLPAGRVRGGVMTLNRHDVKLPGIAEPGPGSYMQTPTIDQEREMRKLSKQVVDLVRQRQVLNAPDGHGGRRARARTGTSMRGLTQAYADSGSIRANDSLVGSGGVAIERPEFRQGLSTATVLE</sequence>
<feature type="region of interest" description="Disordered" evidence="1">
    <location>
        <begin position="278"/>
        <end position="305"/>
    </location>
</feature>
<reference evidence="2" key="1">
    <citation type="submission" date="2021-01" db="EMBL/GenBank/DDBJ databases">
        <authorList>
            <person name="Corre E."/>
            <person name="Pelletier E."/>
            <person name="Niang G."/>
            <person name="Scheremetjew M."/>
            <person name="Finn R."/>
            <person name="Kale V."/>
            <person name="Holt S."/>
            <person name="Cochrane G."/>
            <person name="Meng A."/>
            <person name="Brown T."/>
            <person name="Cohen L."/>
        </authorList>
    </citation>
    <scope>NUCLEOTIDE SEQUENCE</scope>
    <source>
        <strain evidence="2">UTEX LB 985</strain>
    </source>
</reference>
<feature type="region of interest" description="Disordered" evidence="1">
    <location>
        <begin position="81"/>
        <end position="118"/>
    </location>
</feature>
<dbReference type="PANTHER" id="PTHR21580">
    <property type="entry name" value="SHIPPO-1-RELATED"/>
    <property type="match status" value="1"/>
</dbReference>
<evidence type="ECO:0000256" key="1">
    <source>
        <dbReference type="SAM" id="MobiDB-lite"/>
    </source>
</evidence>
<dbReference type="Pfam" id="PF07004">
    <property type="entry name" value="SHIPPO-rpt"/>
    <property type="match status" value="3"/>
</dbReference>
<gene>
    <name evidence="2" type="ORF">CBRE1094_LOCUS43096</name>
</gene>
<organism evidence="2">
    <name type="scientific">Haptolina brevifila</name>
    <dbReference type="NCBI Taxonomy" id="156173"/>
    <lineage>
        <taxon>Eukaryota</taxon>
        <taxon>Haptista</taxon>
        <taxon>Haptophyta</taxon>
        <taxon>Prymnesiophyceae</taxon>
        <taxon>Prymnesiales</taxon>
        <taxon>Prymnesiaceae</taxon>
        <taxon>Haptolina</taxon>
    </lineage>
</organism>